<organism evidence="1 2">
    <name type="scientific">Lepeophtheirus salmonis</name>
    <name type="common">Salmon louse</name>
    <name type="synonym">Caligus salmonis</name>
    <dbReference type="NCBI Taxonomy" id="72036"/>
    <lineage>
        <taxon>Eukaryota</taxon>
        <taxon>Metazoa</taxon>
        <taxon>Ecdysozoa</taxon>
        <taxon>Arthropoda</taxon>
        <taxon>Crustacea</taxon>
        <taxon>Multicrustacea</taxon>
        <taxon>Hexanauplia</taxon>
        <taxon>Copepoda</taxon>
        <taxon>Siphonostomatoida</taxon>
        <taxon>Caligidae</taxon>
        <taxon>Lepeophtheirus</taxon>
    </lineage>
</organism>
<sequence length="114" mass="12895">MDQILSKTEMRSPFNMNGQPFAELAFVDDIVLSRNTIDLTLSPTGGLTFISIEVDDKAKTTYAGVVQIPWPKLLTKMNRRGGHCRAIAHLTCWLRTYFEFGTGFGGFRIFFLQD</sequence>
<evidence type="ECO:0000313" key="1">
    <source>
        <dbReference type="EMBL" id="CAF2904332.1"/>
    </source>
</evidence>
<accession>A0A7R8CRE6</accession>
<name>A0A7R8CRE6_LEPSM</name>
<evidence type="ECO:0000313" key="2">
    <source>
        <dbReference type="Proteomes" id="UP000675881"/>
    </source>
</evidence>
<keyword evidence="2" id="KW-1185">Reference proteome</keyword>
<proteinExistence type="predicted"/>
<reference evidence="1" key="1">
    <citation type="submission" date="2021-02" db="EMBL/GenBank/DDBJ databases">
        <authorList>
            <person name="Bekaert M."/>
        </authorList>
    </citation>
    <scope>NUCLEOTIDE SEQUENCE</scope>
    <source>
        <strain evidence="1">IoA-00</strain>
    </source>
</reference>
<dbReference type="EMBL" id="HG994582">
    <property type="protein sequence ID" value="CAF2904332.1"/>
    <property type="molecule type" value="Genomic_DNA"/>
</dbReference>
<protein>
    <submittedName>
        <fullName evidence="1">(salmon louse) hypothetical protein</fullName>
    </submittedName>
</protein>
<dbReference type="Proteomes" id="UP000675881">
    <property type="component" value="Chromosome 3"/>
</dbReference>
<dbReference type="AlphaFoldDB" id="A0A7R8CRE6"/>
<gene>
    <name evidence="1" type="ORF">LSAA_7790</name>
</gene>